<reference evidence="1 2" key="1">
    <citation type="journal article" date="2015" name="Plant Cell">
        <title>Oil accumulation by the oleaginous diatom Fistulifera solaris as revealed by the genome and transcriptome.</title>
        <authorList>
            <person name="Tanaka T."/>
            <person name="Maeda Y."/>
            <person name="Veluchamy A."/>
            <person name="Tanaka M."/>
            <person name="Abida H."/>
            <person name="Marechal E."/>
            <person name="Bowler C."/>
            <person name="Muto M."/>
            <person name="Sunaga Y."/>
            <person name="Tanaka M."/>
            <person name="Yoshino T."/>
            <person name="Taniguchi T."/>
            <person name="Fukuda Y."/>
            <person name="Nemoto M."/>
            <person name="Matsumoto M."/>
            <person name="Wong P.S."/>
            <person name="Aburatani S."/>
            <person name="Fujibuchi W."/>
        </authorList>
    </citation>
    <scope>NUCLEOTIDE SEQUENCE [LARGE SCALE GENOMIC DNA]</scope>
    <source>
        <strain evidence="1 2">JPCC DA0580</strain>
    </source>
</reference>
<organism evidence="1 2">
    <name type="scientific">Fistulifera solaris</name>
    <name type="common">Oleaginous diatom</name>
    <dbReference type="NCBI Taxonomy" id="1519565"/>
    <lineage>
        <taxon>Eukaryota</taxon>
        <taxon>Sar</taxon>
        <taxon>Stramenopiles</taxon>
        <taxon>Ochrophyta</taxon>
        <taxon>Bacillariophyta</taxon>
        <taxon>Bacillariophyceae</taxon>
        <taxon>Bacillariophycidae</taxon>
        <taxon>Naviculales</taxon>
        <taxon>Naviculaceae</taxon>
        <taxon>Fistulifera</taxon>
    </lineage>
</organism>
<comment type="caution">
    <text evidence="1">The sequence shown here is derived from an EMBL/GenBank/DDBJ whole genome shotgun (WGS) entry which is preliminary data.</text>
</comment>
<protein>
    <submittedName>
        <fullName evidence="1">Uncharacterized protein</fullName>
    </submittedName>
</protein>
<evidence type="ECO:0000313" key="1">
    <source>
        <dbReference type="EMBL" id="GAX26855.1"/>
    </source>
</evidence>
<evidence type="ECO:0000313" key="2">
    <source>
        <dbReference type="Proteomes" id="UP000198406"/>
    </source>
</evidence>
<dbReference type="InParanoid" id="A0A1Z5KL47"/>
<dbReference type="EMBL" id="BDSP01000252">
    <property type="protein sequence ID" value="GAX26855.1"/>
    <property type="molecule type" value="Genomic_DNA"/>
</dbReference>
<dbReference type="Proteomes" id="UP000198406">
    <property type="component" value="Unassembled WGS sequence"/>
</dbReference>
<proteinExistence type="predicted"/>
<gene>
    <name evidence="1" type="ORF">FisN_9Lh140</name>
</gene>
<name>A0A1Z5KL47_FISSO</name>
<accession>A0A1Z5KL47</accession>
<dbReference type="AlphaFoldDB" id="A0A1Z5KL47"/>
<keyword evidence="2" id="KW-1185">Reference proteome</keyword>
<sequence length="327" mass="37001">MSDSSSVVIDNTHFYGYDFRHAGVSCFRHMFETCPSRAVYFRNMTVVLATRARQLNLSDCSFEDVGNSFINALAGRTSSVELLTFEGENAPEEENVRLLLRSGNVQKLTLPQLDGDIVMLPFSAKVDCLDYEIRSSSILDGDVQSLNIVANKLAFTIFEEGDAFPVEATLAFLRRLVTLGHFIELKVRFTFDDDEMEVEIPDCMVQEVICTAIANPKLQVLDLTLLNWKQHAETLLQGLEVHKGLRILKFNVDEDAFGSNYALLRQFLSDNRNVTVMNEDDEIYTDEADINQLYSLNRIYLGSADLVVIPLREIIVDSDRLEKNGFK</sequence>